<feature type="region of interest" description="Disordered" evidence="1">
    <location>
        <begin position="916"/>
        <end position="947"/>
    </location>
</feature>
<feature type="compositionally biased region" description="Polar residues" evidence="1">
    <location>
        <begin position="825"/>
        <end position="843"/>
    </location>
</feature>
<evidence type="ECO:0000259" key="2">
    <source>
        <dbReference type="PROSITE" id="PS50003"/>
    </source>
</evidence>
<dbReference type="InterPro" id="IPR058155">
    <property type="entry name" value="Skg3/CAF120-like_PH"/>
</dbReference>
<dbReference type="Gene3D" id="2.30.29.30">
    <property type="entry name" value="Pleckstrin-homology domain (PH domain)/Phosphotyrosine-binding domain (PTB)"/>
    <property type="match status" value="1"/>
</dbReference>
<name>A0AAN7TE70_9PEZI</name>
<comment type="caution">
    <text evidence="3">The sequence shown here is derived from an EMBL/GenBank/DDBJ whole genome shotgun (WGS) entry which is preliminary data.</text>
</comment>
<feature type="compositionally biased region" description="Polar residues" evidence="1">
    <location>
        <begin position="489"/>
        <end position="503"/>
    </location>
</feature>
<feature type="compositionally biased region" description="Polar residues" evidence="1">
    <location>
        <begin position="1113"/>
        <end position="1145"/>
    </location>
</feature>
<feature type="domain" description="PH" evidence="2">
    <location>
        <begin position="34"/>
        <end position="152"/>
    </location>
</feature>
<dbReference type="Pfam" id="PF25381">
    <property type="entry name" value="PH_26"/>
    <property type="match status" value="1"/>
</dbReference>
<feature type="region of interest" description="Disordered" evidence="1">
    <location>
        <begin position="779"/>
        <end position="799"/>
    </location>
</feature>
<feature type="compositionally biased region" description="Basic and acidic residues" evidence="1">
    <location>
        <begin position="846"/>
        <end position="869"/>
    </location>
</feature>
<evidence type="ECO:0000256" key="1">
    <source>
        <dbReference type="SAM" id="MobiDB-lite"/>
    </source>
</evidence>
<feature type="compositionally biased region" description="Basic and acidic residues" evidence="1">
    <location>
        <begin position="919"/>
        <end position="928"/>
    </location>
</feature>
<feature type="region of interest" description="Disordered" evidence="1">
    <location>
        <begin position="611"/>
        <end position="643"/>
    </location>
</feature>
<feature type="region of interest" description="Disordered" evidence="1">
    <location>
        <begin position="1002"/>
        <end position="1172"/>
    </location>
</feature>
<accession>A0AAN7TE70</accession>
<organism evidence="3 4">
    <name type="scientific">Meristemomyces frigidus</name>
    <dbReference type="NCBI Taxonomy" id="1508187"/>
    <lineage>
        <taxon>Eukaryota</taxon>
        <taxon>Fungi</taxon>
        <taxon>Dikarya</taxon>
        <taxon>Ascomycota</taxon>
        <taxon>Pezizomycotina</taxon>
        <taxon>Dothideomycetes</taxon>
        <taxon>Dothideomycetidae</taxon>
        <taxon>Mycosphaerellales</taxon>
        <taxon>Teratosphaeriaceae</taxon>
        <taxon>Meristemomyces</taxon>
    </lineage>
</organism>
<feature type="compositionally biased region" description="Gly residues" evidence="1">
    <location>
        <begin position="1323"/>
        <end position="1333"/>
    </location>
</feature>
<feature type="compositionally biased region" description="Polar residues" evidence="1">
    <location>
        <begin position="1058"/>
        <end position="1070"/>
    </location>
</feature>
<feature type="compositionally biased region" description="Polar residues" evidence="1">
    <location>
        <begin position="388"/>
        <end position="423"/>
    </location>
</feature>
<feature type="compositionally biased region" description="Polar residues" evidence="1">
    <location>
        <begin position="1088"/>
        <end position="1105"/>
    </location>
</feature>
<sequence>MIQTHQPPQTDLSALDTPPELQPIFTYLNSHSNKLYQEGYFLKLHDLDSRGRPSPARIWVECFAQLVGTVLSLWDAAALDAAGEDGEVVPTFINLSDASIKMIESLPMNGAQGGSLQNVLSISTAANNRYLLHFNSLNSLTQWTAGIRLAMFEHSTLQEAYTGSLIAGKGKMLNNIRAIMTRSPFPHEDWARVRFGAGTAWKRCWCVVTPPEEKEYNKAVKDMKKNSAYERAKLPKGVIKFYDTRRVTKKTRPIATITDAYAAYAIYPQSKPLIDQSTLVKLEGLVTLHGSMEQVAEGFVFVMPEVHAAVTGFEMMLRWLFPVFDTFNLYGRPTRLIADTLDQRGLMFAMPQDRRYGYLDILDVSGLIHTQGSQAWSERQWRREMKQLTSTRMASQAESPQRLPTQRRNTTTGRTSMTPTKSAVQFELTGVADSAPGSRSASPVPFGGSDSRFALPKRTDSAPPGVQMTGSPHKRSASDAQGYKRYDPSTPSRLSYDPQSTLNNDDDEGLAPPPPRHGGLLTNPSPSRPQLGSIKSGDEVPTFASMEPEAATFLPPPQPVLSPPAFIHGPHSRPVNQPYQAPELRRAHSNVDAATLYQMQDAMRRIDGPEEEWSGELQQRGQQYEPRQQQYEPQQQPPQYQGQTQYNHQVASPITLRNKMPADRSQGLLNDATTNRPRSLRQQALNQTRLTSIEDFPYIGGGGEDGPEVFHDARQMQDSAQQHDGSALEAGSSAVNFASQQSLQKRPSLISVKSSHSIARKPIPRTKSENIVPAVPTLTIPSEPASTPQDHHVDSPDSPLATESFEGALIDSDALERILNDNERSPSMVSTQPDYASIISQPPSGKVEEKGERVRPGKLKTVGDPEYRPQHARQNSAGRLDTWAQEAVGKDSSAMPVVDFGRTLVYRPGLGQGVVGAGNERRRSRSGDRLLMMGGGGDGTPTGVESQRHSSYFASPTADSPGDHTSRIWQPHQAQASPGPGSLTPEQWVQYRAELAAVPQLPPATSTIKRPGSALGLHQRTASSGSAQLLQRSKTKTPPLARSRPPSGDWTQYGAAGTGSQRTPPTSRPQSRGAGSHLNPQSRERSRTPSGDWTQYAGPSNQQTPPSRPHSRAASTYLNQQPASRSRTPSGDWTQFAGPSNQQTPPSRPHSRGAGSYLNPQLPAPQYTTHPPNLTAAEQMHVARATGQPLLAYTSNAQKKSQEQHAPGLFGALAAREREREEIANARTNRQSFNGNSMVAAAIAARERQVWEGEERVRREYEGQLELQRRSGLESGGLMGDLQRRQGELMARSAAMLAVRHAQSSGQGQRPVSGFGGERPVSGFGGSQFGWGG</sequence>
<dbReference type="SMART" id="SM00233">
    <property type="entry name" value="PH"/>
    <property type="match status" value="1"/>
</dbReference>
<feature type="region of interest" description="Disordered" evidence="1">
    <location>
        <begin position="1301"/>
        <end position="1333"/>
    </location>
</feature>
<feature type="region of interest" description="Disordered" evidence="1">
    <location>
        <begin position="824"/>
        <end position="878"/>
    </location>
</feature>
<feature type="region of interest" description="Disordered" evidence="1">
    <location>
        <begin position="388"/>
        <end position="540"/>
    </location>
</feature>
<dbReference type="EMBL" id="JAVRRL010000030">
    <property type="protein sequence ID" value="KAK5112466.1"/>
    <property type="molecule type" value="Genomic_DNA"/>
</dbReference>
<gene>
    <name evidence="3" type="ORF">LTR62_004223</name>
</gene>
<evidence type="ECO:0000313" key="4">
    <source>
        <dbReference type="Proteomes" id="UP001310890"/>
    </source>
</evidence>
<feature type="compositionally biased region" description="Polar residues" evidence="1">
    <location>
        <begin position="1020"/>
        <end position="1032"/>
    </location>
</feature>
<dbReference type="InterPro" id="IPR011993">
    <property type="entry name" value="PH-like_dom_sf"/>
</dbReference>
<dbReference type="FunFam" id="2.30.29.30:FF:000203">
    <property type="entry name" value="PH domain-containing protein"/>
    <property type="match status" value="1"/>
</dbReference>
<feature type="compositionally biased region" description="Low complexity" evidence="1">
    <location>
        <begin position="618"/>
        <end position="643"/>
    </location>
</feature>
<dbReference type="PROSITE" id="PS50003">
    <property type="entry name" value="PH_DOMAIN"/>
    <property type="match status" value="1"/>
</dbReference>
<dbReference type="SUPFAM" id="SSF50729">
    <property type="entry name" value="PH domain-like"/>
    <property type="match status" value="1"/>
</dbReference>
<protein>
    <recommendedName>
        <fullName evidence="2">PH domain-containing protein</fullName>
    </recommendedName>
</protein>
<dbReference type="InterPro" id="IPR001849">
    <property type="entry name" value="PH_domain"/>
</dbReference>
<reference evidence="3" key="1">
    <citation type="submission" date="2023-08" db="EMBL/GenBank/DDBJ databases">
        <title>Black Yeasts Isolated from many extreme environments.</title>
        <authorList>
            <person name="Coleine C."/>
            <person name="Stajich J.E."/>
            <person name="Selbmann L."/>
        </authorList>
    </citation>
    <scope>NUCLEOTIDE SEQUENCE</scope>
    <source>
        <strain evidence="3">CCFEE 5401</strain>
    </source>
</reference>
<proteinExistence type="predicted"/>
<dbReference type="Proteomes" id="UP001310890">
    <property type="component" value="Unassembled WGS sequence"/>
</dbReference>
<evidence type="ECO:0000313" key="3">
    <source>
        <dbReference type="EMBL" id="KAK5112466.1"/>
    </source>
</evidence>